<evidence type="ECO:0008006" key="3">
    <source>
        <dbReference type="Google" id="ProtNLM"/>
    </source>
</evidence>
<reference evidence="2" key="1">
    <citation type="submission" date="2016-01" db="EMBL/GenBank/DDBJ databases">
        <authorList>
            <person name="Mitreva M."/>
            <person name="Pepin K.H."/>
            <person name="Mihindukulasuriya K.A."/>
            <person name="Fulton R."/>
            <person name="Fronick C."/>
            <person name="O'Laughlin M."/>
            <person name="Miner T."/>
            <person name="Herter B."/>
            <person name="Rosa B.A."/>
            <person name="Cordes M."/>
            <person name="Tomlinson C."/>
            <person name="Wollam A."/>
            <person name="Palsikar V.B."/>
            <person name="Mardis E.R."/>
            <person name="Wilson R.K."/>
        </authorList>
    </citation>
    <scope>NUCLEOTIDE SEQUENCE [LARGE SCALE GENOMIC DNA]</scope>
    <source>
        <strain evidence="2">KA00274</strain>
    </source>
</reference>
<dbReference type="EMBL" id="LSCV01000002">
    <property type="protein sequence ID" value="KXB42428.1"/>
    <property type="molecule type" value="Genomic_DNA"/>
</dbReference>
<comment type="caution">
    <text evidence="1">The sequence shown here is derived from an EMBL/GenBank/DDBJ whole genome shotgun (WGS) entry which is preliminary data.</text>
</comment>
<dbReference type="RefSeq" id="WP_066712355.1">
    <property type="nucleotide sequence ID" value="NZ_CP118869.1"/>
</dbReference>
<dbReference type="PANTHER" id="PTHR33747">
    <property type="entry name" value="UPF0225 PROTEIN SCO1677"/>
    <property type="match status" value="1"/>
</dbReference>
<dbReference type="Proteomes" id="UP000070080">
    <property type="component" value="Unassembled WGS sequence"/>
</dbReference>
<evidence type="ECO:0000313" key="2">
    <source>
        <dbReference type="Proteomes" id="UP000070080"/>
    </source>
</evidence>
<dbReference type="SUPFAM" id="SSF103642">
    <property type="entry name" value="Sec-C motif"/>
    <property type="match status" value="1"/>
</dbReference>
<dbReference type="STRING" id="1497955.HMPREF1872_00099"/>
<dbReference type="Gene3D" id="3.10.450.50">
    <property type="match status" value="1"/>
</dbReference>
<accession>A0A133YGW3</accession>
<protein>
    <recommendedName>
        <fullName evidence="3">SEC-C motif protein</fullName>
    </recommendedName>
</protein>
<evidence type="ECO:0000313" key="1">
    <source>
        <dbReference type="EMBL" id="KXB42428.1"/>
    </source>
</evidence>
<dbReference type="Pfam" id="PF02810">
    <property type="entry name" value="SEC-C"/>
    <property type="match status" value="1"/>
</dbReference>
<dbReference type="NCBIfam" id="NF004088">
    <property type="entry name" value="PRK05590.1"/>
    <property type="match status" value="1"/>
</dbReference>
<dbReference type="InterPro" id="IPR004027">
    <property type="entry name" value="SEC_C_motif"/>
</dbReference>
<dbReference type="AlphaFoldDB" id="A0A133YGW3"/>
<sequence length="175" mass="20334">MSFYDDWMKKSEDISDMTKYQNYMREYYELEQKAYDSILSAYPENENLTHGTVTELSEKLGFGKKFDIFTGFLEGINSSLKQPIDVKNVTAETEIALDIDYRNLLYNMHGAKATWLFKLDSWKSVLSAEEISEIGKNYRREHIAVSEKVGRNDPCSCNSGKKYKNCCMHKEQEQA</sequence>
<organism evidence="1 2">
    <name type="scientific">Amygdalobacter nucleatus</name>
    <dbReference type="NCBI Taxonomy" id="3029274"/>
    <lineage>
        <taxon>Bacteria</taxon>
        <taxon>Bacillati</taxon>
        <taxon>Bacillota</taxon>
        <taxon>Clostridia</taxon>
        <taxon>Eubacteriales</taxon>
        <taxon>Oscillospiraceae</taxon>
        <taxon>Amygdalobacter</taxon>
    </lineage>
</organism>
<keyword evidence="2" id="KW-1185">Reference proteome</keyword>
<proteinExistence type="predicted"/>
<dbReference type="PANTHER" id="PTHR33747:SF1">
    <property type="entry name" value="ADENYLATE CYCLASE-ASSOCIATED CAP C-TERMINAL DOMAIN-CONTAINING PROTEIN"/>
    <property type="match status" value="1"/>
</dbReference>
<gene>
    <name evidence="1" type="ORF">HMPREF1872_00099</name>
</gene>
<dbReference type="OrthoDB" id="5872at2"/>
<name>A0A133YGW3_9FIRM</name>